<keyword evidence="2" id="KW-1185">Reference proteome</keyword>
<protein>
    <submittedName>
        <fullName evidence="1">Uncharacterized protein</fullName>
    </submittedName>
</protein>
<dbReference type="EMBL" id="FOLQ01000005">
    <property type="protein sequence ID" value="SFD47256.1"/>
    <property type="molecule type" value="Genomic_DNA"/>
</dbReference>
<evidence type="ECO:0000313" key="1">
    <source>
        <dbReference type="EMBL" id="SFD47256.1"/>
    </source>
</evidence>
<dbReference type="AlphaFoldDB" id="A0A1I1SLC9"/>
<sequence>MVVSHELGALAADVHTQDLFHNTPMFGMAGGVVSFANLDASSYEKPNPGGFRRLLIIKSKDIDGVWPKLADITAGEIVEAPEFVTGAKLAEYSFPDGSFDLTDASDGDPGFQSFKHAGTFMMAGFGKALTAEIMKHLNAGCILIGEMNDNQFAVAGTSDNPLYVKTAFSSGKKGAEKRGYTCKAEQDGFMFGVTPLKAEIAAQLPLIAAV</sequence>
<evidence type="ECO:0000313" key="2">
    <source>
        <dbReference type="Proteomes" id="UP000198598"/>
    </source>
</evidence>
<gene>
    <name evidence="1" type="ORF">SAMN05216167_105149</name>
</gene>
<name>A0A1I1SLC9_9BACT</name>
<proteinExistence type="predicted"/>
<accession>A0A1I1SLC9</accession>
<reference evidence="1 2" key="1">
    <citation type="submission" date="2016-10" db="EMBL/GenBank/DDBJ databases">
        <authorList>
            <person name="de Groot N.N."/>
        </authorList>
    </citation>
    <scope>NUCLEOTIDE SEQUENCE [LARGE SCALE GENOMIC DNA]</scope>
    <source>
        <strain evidence="1 2">DSM 26130</strain>
    </source>
</reference>
<organism evidence="1 2">
    <name type="scientific">Spirosoma endophyticum</name>
    <dbReference type="NCBI Taxonomy" id="662367"/>
    <lineage>
        <taxon>Bacteria</taxon>
        <taxon>Pseudomonadati</taxon>
        <taxon>Bacteroidota</taxon>
        <taxon>Cytophagia</taxon>
        <taxon>Cytophagales</taxon>
        <taxon>Cytophagaceae</taxon>
        <taxon>Spirosoma</taxon>
    </lineage>
</organism>
<dbReference type="Proteomes" id="UP000198598">
    <property type="component" value="Unassembled WGS sequence"/>
</dbReference>
<dbReference type="STRING" id="662367.SAMN05216167_105149"/>